<proteinExistence type="predicted"/>
<dbReference type="Proteomes" id="UP000038010">
    <property type="component" value="Unassembled WGS sequence"/>
</dbReference>
<feature type="compositionally biased region" description="Basic and acidic residues" evidence="1">
    <location>
        <begin position="131"/>
        <end position="143"/>
    </location>
</feature>
<dbReference type="PANTHER" id="PTHR41805:SF1">
    <property type="entry name" value="RRNA-PROCESSING PROTEIN FYV7"/>
    <property type="match status" value="1"/>
</dbReference>
<evidence type="ECO:0008006" key="4">
    <source>
        <dbReference type="Google" id="ProtNLM"/>
    </source>
</evidence>
<keyword evidence="3" id="KW-1185">Reference proteome</keyword>
<feature type="compositionally biased region" description="Basic residues" evidence="1">
    <location>
        <begin position="180"/>
        <end position="190"/>
    </location>
</feature>
<reference evidence="2 3" key="1">
    <citation type="submission" date="2015-06" db="EMBL/GenBank/DDBJ databases">
        <title>Draft genome of the ant-associated black yeast Phialophora attae CBS 131958.</title>
        <authorList>
            <person name="Moreno L.F."/>
            <person name="Stielow B.J."/>
            <person name="de Hoog S."/>
            <person name="Vicente V.A."/>
            <person name="Weiss V.A."/>
            <person name="de Vries M."/>
            <person name="Cruz L.M."/>
            <person name="Souza E.M."/>
        </authorList>
    </citation>
    <scope>NUCLEOTIDE SEQUENCE [LARGE SCALE GENOMIC DNA]</scope>
    <source>
        <strain evidence="2 3">CBS 131958</strain>
    </source>
</reference>
<evidence type="ECO:0000313" key="2">
    <source>
        <dbReference type="EMBL" id="KPI43261.1"/>
    </source>
</evidence>
<dbReference type="VEuPathDB" id="FungiDB:AB675_6694"/>
<evidence type="ECO:0000256" key="1">
    <source>
        <dbReference type="SAM" id="MobiDB-lite"/>
    </source>
</evidence>
<dbReference type="AlphaFoldDB" id="A0A0N0NPX4"/>
<feature type="region of interest" description="Disordered" evidence="1">
    <location>
        <begin position="59"/>
        <end position="156"/>
    </location>
</feature>
<dbReference type="PANTHER" id="PTHR41805">
    <property type="entry name" value="EXPRESSED PROTEIN"/>
    <property type="match status" value="1"/>
</dbReference>
<feature type="compositionally biased region" description="Basic and acidic residues" evidence="1">
    <location>
        <begin position="1"/>
        <end position="17"/>
    </location>
</feature>
<feature type="region of interest" description="Disordered" evidence="1">
    <location>
        <begin position="168"/>
        <end position="219"/>
    </location>
</feature>
<protein>
    <recommendedName>
        <fullName evidence="4">rRNA-processing protein FYV7</fullName>
    </recommendedName>
</protein>
<dbReference type="EMBL" id="LFJN01000005">
    <property type="protein sequence ID" value="KPI43261.1"/>
    <property type="molecule type" value="Genomic_DNA"/>
</dbReference>
<feature type="compositionally biased region" description="Basic and acidic residues" evidence="1">
    <location>
        <begin position="98"/>
        <end position="110"/>
    </location>
</feature>
<gene>
    <name evidence="2" type="ORF">AB675_6694</name>
</gene>
<dbReference type="GeneID" id="28738882"/>
<accession>A0A0N0NPX4</accession>
<organism evidence="2 3">
    <name type="scientific">Cyphellophora attinorum</name>
    <dbReference type="NCBI Taxonomy" id="1664694"/>
    <lineage>
        <taxon>Eukaryota</taxon>
        <taxon>Fungi</taxon>
        <taxon>Dikarya</taxon>
        <taxon>Ascomycota</taxon>
        <taxon>Pezizomycotina</taxon>
        <taxon>Eurotiomycetes</taxon>
        <taxon>Chaetothyriomycetidae</taxon>
        <taxon>Chaetothyriales</taxon>
        <taxon>Cyphellophoraceae</taxon>
        <taxon>Cyphellophora</taxon>
    </lineage>
</organism>
<sequence length="219" mass="24789">MSLKRSRNEPSEHDAQPQKKRKSFSAGPANLPDGTYKRKTDKIKSDLIQKAKVKKAYAKVKAEEQRKEEEAEEAAINVGVSTPPREEGVPDIAATMDLHPDRQAMLDKPDTAQPSTPQLNARRRNRGSVHTIDHEDVNGFRDRRRDRKPKKSRYEQDIKLAAEKRAQFAARANAREARHKERKAMAKAKRPGKDGKQKLGRQGNVLLSRVQRLMGEGSL</sequence>
<feature type="region of interest" description="Disordered" evidence="1">
    <location>
        <begin position="1"/>
        <end position="43"/>
    </location>
</feature>
<name>A0A0N0NPX4_9EURO</name>
<dbReference type="RefSeq" id="XP_018003224.1">
    <property type="nucleotide sequence ID" value="XM_018147002.1"/>
</dbReference>
<dbReference type="OrthoDB" id="2135053at2759"/>
<evidence type="ECO:0000313" key="3">
    <source>
        <dbReference type="Proteomes" id="UP000038010"/>
    </source>
</evidence>
<comment type="caution">
    <text evidence="2">The sequence shown here is derived from an EMBL/GenBank/DDBJ whole genome shotgun (WGS) entry which is preliminary data.</text>
</comment>
<feature type="compositionally biased region" description="Basic and acidic residues" evidence="1">
    <location>
        <begin position="60"/>
        <end position="69"/>
    </location>
</feature>